<proteinExistence type="predicted"/>
<evidence type="ECO:0000313" key="2">
    <source>
        <dbReference type="EMBL" id="MPC43334.1"/>
    </source>
</evidence>
<evidence type="ECO:0000313" key="3">
    <source>
        <dbReference type="Proteomes" id="UP000324222"/>
    </source>
</evidence>
<dbReference type="Proteomes" id="UP000324222">
    <property type="component" value="Unassembled WGS sequence"/>
</dbReference>
<sequence>MLASWHLSIHLTHLTWAVGVRPARTWLCMVALRLHGEALTLGTTLALNSCHSSTPRQPRCALVEGGEGEVYLEIISGTASGTAR</sequence>
<accession>A0A5B7FFU1</accession>
<keyword evidence="3" id="KW-1185">Reference proteome</keyword>
<reference evidence="2 3" key="1">
    <citation type="submission" date="2019-05" db="EMBL/GenBank/DDBJ databases">
        <title>Another draft genome of Portunus trituberculatus and its Hox gene families provides insights of decapod evolution.</title>
        <authorList>
            <person name="Jeong J.-H."/>
            <person name="Song I."/>
            <person name="Kim S."/>
            <person name="Choi T."/>
            <person name="Kim D."/>
            <person name="Ryu S."/>
            <person name="Kim W."/>
        </authorList>
    </citation>
    <scope>NUCLEOTIDE SEQUENCE [LARGE SCALE GENOMIC DNA]</scope>
    <source>
        <tissue evidence="2">Muscle</tissue>
    </source>
</reference>
<evidence type="ECO:0008006" key="4">
    <source>
        <dbReference type="Google" id="ProtNLM"/>
    </source>
</evidence>
<feature type="chain" id="PRO_5022822022" description="Secreted protein" evidence="1">
    <location>
        <begin position="18"/>
        <end position="84"/>
    </location>
</feature>
<keyword evidence="1" id="KW-0732">Signal</keyword>
<gene>
    <name evidence="2" type="ORF">E2C01_036978</name>
</gene>
<comment type="caution">
    <text evidence="2">The sequence shown here is derived from an EMBL/GenBank/DDBJ whole genome shotgun (WGS) entry which is preliminary data.</text>
</comment>
<organism evidence="2 3">
    <name type="scientific">Portunus trituberculatus</name>
    <name type="common">Swimming crab</name>
    <name type="synonym">Neptunus trituberculatus</name>
    <dbReference type="NCBI Taxonomy" id="210409"/>
    <lineage>
        <taxon>Eukaryota</taxon>
        <taxon>Metazoa</taxon>
        <taxon>Ecdysozoa</taxon>
        <taxon>Arthropoda</taxon>
        <taxon>Crustacea</taxon>
        <taxon>Multicrustacea</taxon>
        <taxon>Malacostraca</taxon>
        <taxon>Eumalacostraca</taxon>
        <taxon>Eucarida</taxon>
        <taxon>Decapoda</taxon>
        <taxon>Pleocyemata</taxon>
        <taxon>Brachyura</taxon>
        <taxon>Eubrachyura</taxon>
        <taxon>Portunoidea</taxon>
        <taxon>Portunidae</taxon>
        <taxon>Portuninae</taxon>
        <taxon>Portunus</taxon>
    </lineage>
</organism>
<dbReference type="EMBL" id="VSRR010005782">
    <property type="protein sequence ID" value="MPC43334.1"/>
    <property type="molecule type" value="Genomic_DNA"/>
</dbReference>
<name>A0A5B7FFU1_PORTR</name>
<protein>
    <recommendedName>
        <fullName evidence="4">Secreted protein</fullName>
    </recommendedName>
</protein>
<feature type="signal peptide" evidence="1">
    <location>
        <begin position="1"/>
        <end position="17"/>
    </location>
</feature>
<evidence type="ECO:0000256" key="1">
    <source>
        <dbReference type="SAM" id="SignalP"/>
    </source>
</evidence>
<dbReference type="AlphaFoldDB" id="A0A5B7FFU1"/>